<dbReference type="AlphaFoldDB" id="D8PGF0"/>
<dbReference type="HOGENOM" id="CLU_1238231_0_0_0"/>
<accession>D8PGF0</accession>
<dbReference type="Proteomes" id="UP000001660">
    <property type="component" value="Chromosome"/>
</dbReference>
<keyword evidence="2" id="KW-1185">Reference proteome</keyword>
<name>D8PGF0_9BACT</name>
<evidence type="ECO:0008006" key="3">
    <source>
        <dbReference type="Google" id="ProtNLM"/>
    </source>
</evidence>
<dbReference type="KEGG" id="nde:NIDE2631"/>
<evidence type="ECO:0000313" key="1">
    <source>
        <dbReference type="EMBL" id="CBK42337.1"/>
    </source>
</evidence>
<evidence type="ECO:0000313" key="2">
    <source>
        <dbReference type="Proteomes" id="UP000001660"/>
    </source>
</evidence>
<protein>
    <recommendedName>
        <fullName evidence="3">Methyltransferase domain-containing protein</fullName>
    </recommendedName>
</protein>
<proteinExistence type="predicted"/>
<dbReference type="SUPFAM" id="SSF53335">
    <property type="entry name" value="S-adenosyl-L-methionine-dependent methyltransferases"/>
    <property type="match status" value="1"/>
</dbReference>
<organism evidence="1 2">
    <name type="scientific">Nitrospira defluvii</name>
    <dbReference type="NCBI Taxonomy" id="330214"/>
    <lineage>
        <taxon>Bacteria</taxon>
        <taxon>Pseudomonadati</taxon>
        <taxon>Nitrospirota</taxon>
        <taxon>Nitrospiria</taxon>
        <taxon>Nitrospirales</taxon>
        <taxon>Nitrospiraceae</taxon>
        <taxon>Nitrospira</taxon>
    </lineage>
</organism>
<dbReference type="Pfam" id="PF13489">
    <property type="entry name" value="Methyltransf_23"/>
    <property type="match status" value="1"/>
</dbReference>
<reference evidence="1 2" key="1">
    <citation type="journal article" date="2010" name="Proc. Natl. Acad. Sci. U.S.A.">
        <title>A Nitrospira metagenome illuminates the physiology and evolution of globally important nitrite-oxidizing bacteria.</title>
        <authorList>
            <person name="Lucker S."/>
            <person name="Wagner M."/>
            <person name="Maixner F."/>
            <person name="Pelletier E."/>
            <person name="Koch H."/>
            <person name="Vacherie B."/>
            <person name="Rattei T."/>
            <person name="Sinninghe Damste J."/>
            <person name="Spieck E."/>
            <person name="Le Paslier D."/>
            <person name="Daims H."/>
        </authorList>
    </citation>
    <scope>NUCLEOTIDE SEQUENCE [LARGE SCALE GENOMIC DNA]</scope>
</reference>
<sequence>MTDEARIRIFDSQGQDYKQAFQIFLDHTDQKRNARKWLERVVKGLPNRRAFIDAGAGNGEMAKTFAGSFTQTIAIEPNTYLLNQLRQALPAVEAIEQPIMEAQPTAQGDFVLCSHTLYYIPAKDWLAHIERLVSWMAPGGVTVLVLQHRESGCMNMLHHFFGHRFELRQTMDRFCAKHGDRYEVTITMDPAHVEMPDLAKTNAVAEFMLNLLDLTNPPTKREVETYLTTHFAQPSGSFKIPVNQEFVEIRHGAVRAG</sequence>
<dbReference type="eggNOG" id="COG4106">
    <property type="taxonomic scope" value="Bacteria"/>
</dbReference>
<dbReference type="InterPro" id="IPR029063">
    <property type="entry name" value="SAM-dependent_MTases_sf"/>
</dbReference>
<dbReference type="EMBL" id="FP929003">
    <property type="protein sequence ID" value="CBK42337.1"/>
    <property type="molecule type" value="Genomic_DNA"/>
</dbReference>
<dbReference type="Gene3D" id="3.40.50.150">
    <property type="entry name" value="Vaccinia Virus protein VP39"/>
    <property type="match status" value="1"/>
</dbReference>
<gene>
    <name evidence="1" type="ORF">NIDE2631</name>
</gene>